<feature type="chain" id="PRO_5008028021" evidence="1">
    <location>
        <begin position="31"/>
        <end position="104"/>
    </location>
</feature>
<sequence length="104" mass="11688">MKQTHRGLARLLSAGMSLALLTSLVPGATAASRNVEYEVDADEVLYLEKEDFDNLCMTKRHRVPRWMGSGLQAYPRPVRVCYILTMTAETNMRSKSERALPAET</sequence>
<accession>A0A174MK94</accession>
<organism evidence="2 3">
    <name type="scientific">Flavonifractor plautii</name>
    <name type="common">Fusobacterium plautii</name>
    <dbReference type="NCBI Taxonomy" id="292800"/>
    <lineage>
        <taxon>Bacteria</taxon>
        <taxon>Bacillati</taxon>
        <taxon>Bacillota</taxon>
        <taxon>Clostridia</taxon>
        <taxon>Eubacteriales</taxon>
        <taxon>Oscillospiraceae</taxon>
        <taxon>Flavonifractor</taxon>
    </lineage>
</organism>
<dbReference type="EMBL" id="CYZT01000332">
    <property type="protein sequence ID" value="CUP36812.1"/>
    <property type="molecule type" value="Genomic_DNA"/>
</dbReference>
<name>A0A174MK94_FLAPL</name>
<keyword evidence="1" id="KW-0732">Signal</keyword>
<feature type="signal peptide" evidence="1">
    <location>
        <begin position="1"/>
        <end position="30"/>
    </location>
</feature>
<dbReference type="AlphaFoldDB" id="A0A174MK94"/>
<proteinExistence type="predicted"/>
<gene>
    <name evidence="2" type="ORF">ERS852411_03049</name>
</gene>
<protein>
    <submittedName>
        <fullName evidence="2">Uncharacterized protein</fullName>
    </submittedName>
</protein>
<reference evidence="2 3" key="1">
    <citation type="submission" date="2015-09" db="EMBL/GenBank/DDBJ databases">
        <authorList>
            <consortium name="Pathogen Informatics"/>
        </authorList>
    </citation>
    <scope>NUCLEOTIDE SEQUENCE [LARGE SCALE GENOMIC DNA]</scope>
    <source>
        <strain evidence="2 3">2789STDY5608854</strain>
    </source>
</reference>
<dbReference type="Proteomes" id="UP000095746">
    <property type="component" value="Unassembled WGS sequence"/>
</dbReference>
<evidence type="ECO:0000256" key="1">
    <source>
        <dbReference type="SAM" id="SignalP"/>
    </source>
</evidence>
<evidence type="ECO:0000313" key="2">
    <source>
        <dbReference type="EMBL" id="CUP36812.1"/>
    </source>
</evidence>
<evidence type="ECO:0000313" key="3">
    <source>
        <dbReference type="Proteomes" id="UP000095746"/>
    </source>
</evidence>